<comment type="caution">
    <text evidence="2">The sequence shown here is derived from an EMBL/GenBank/DDBJ whole genome shotgun (WGS) entry which is preliminary data.</text>
</comment>
<keyword evidence="3" id="KW-1185">Reference proteome</keyword>
<proteinExistence type="predicted"/>
<dbReference type="PANTHER" id="PTHR46681">
    <property type="entry name" value="KINETOCHORE PROTEIN NDC80 HOMOLOG"/>
    <property type="match status" value="1"/>
</dbReference>
<organism evidence="2 3">
    <name type="scientific">Castilleja foliolosa</name>
    <dbReference type="NCBI Taxonomy" id="1961234"/>
    <lineage>
        <taxon>Eukaryota</taxon>
        <taxon>Viridiplantae</taxon>
        <taxon>Streptophyta</taxon>
        <taxon>Embryophyta</taxon>
        <taxon>Tracheophyta</taxon>
        <taxon>Spermatophyta</taxon>
        <taxon>Magnoliopsida</taxon>
        <taxon>eudicotyledons</taxon>
        <taxon>Gunneridae</taxon>
        <taxon>Pentapetalae</taxon>
        <taxon>asterids</taxon>
        <taxon>lamiids</taxon>
        <taxon>Lamiales</taxon>
        <taxon>Orobanchaceae</taxon>
        <taxon>Pedicularideae</taxon>
        <taxon>Castillejinae</taxon>
        <taxon>Castilleja</taxon>
    </lineage>
</organism>
<feature type="coiled-coil region" evidence="1">
    <location>
        <begin position="40"/>
        <end position="74"/>
    </location>
</feature>
<dbReference type="EMBL" id="JAVIJP010000020">
    <property type="protein sequence ID" value="KAL3638151.1"/>
    <property type="molecule type" value="Genomic_DNA"/>
</dbReference>
<reference evidence="3" key="1">
    <citation type="journal article" date="2024" name="IScience">
        <title>Strigolactones Initiate the Formation of Haustorium-like Structures in Castilleja.</title>
        <authorList>
            <person name="Buerger M."/>
            <person name="Peterson D."/>
            <person name="Chory J."/>
        </authorList>
    </citation>
    <scope>NUCLEOTIDE SEQUENCE [LARGE SCALE GENOMIC DNA]</scope>
</reference>
<accession>A0ABD3D763</accession>
<protein>
    <submittedName>
        <fullName evidence="2">Uncharacterized protein</fullName>
    </submittedName>
</protein>
<evidence type="ECO:0000313" key="2">
    <source>
        <dbReference type="EMBL" id="KAL3638151.1"/>
    </source>
</evidence>
<feature type="coiled-coil region" evidence="1">
    <location>
        <begin position="120"/>
        <end position="168"/>
    </location>
</feature>
<gene>
    <name evidence="2" type="ORF">CASFOL_018021</name>
</gene>
<dbReference type="InterPro" id="IPR055307">
    <property type="entry name" value="NDC80_plants"/>
</dbReference>
<name>A0ABD3D763_9LAMI</name>
<keyword evidence="1" id="KW-0175">Coiled coil</keyword>
<dbReference type="AlphaFoldDB" id="A0ABD3D763"/>
<sequence length="168" mass="19964">MMNSSPSFAGDKIFVYTINNYLFYISGDDEAVEGLDEECIRDMRELKDTLEDRVKCLEDTVKELEVKFDGLKMDPSQKERLKQENDVLENDVTKFHIMIGRFVGHLMEVHKYLEEKDKALEAKVEERKRICEKNEELKRRIEEQGINLRDAERMKRELQVVERDIEET</sequence>
<evidence type="ECO:0000256" key="1">
    <source>
        <dbReference type="SAM" id="Coils"/>
    </source>
</evidence>
<dbReference type="PANTHER" id="PTHR46681:SF1">
    <property type="entry name" value="KINETOCHORE PROTEIN NDC80 HOMOLOG"/>
    <property type="match status" value="1"/>
</dbReference>
<dbReference type="Proteomes" id="UP001632038">
    <property type="component" value="Unassembled WGS sequence"/>
</dbReference>
<evidence type="ECO:0000313" key="3">
    <source>
        <dbReference type="Proteomes" id="UP001632038"/>
    </source>
</evidence>